<dbReference type="AlphaFoldDB" id="C0EUD3"/>
<proteinExistence type="predicted"/>
<reference evidence="1 2" key="2">
    <citation type="submission" date="2009-02" db="EMBL/GenBank/DDBJ databases">
        <title>Draft genome sequence of Eubacterium hallii (DSM 3353).</title>
        <authorList>
            <person name="Sudarsanam P."/>
            <person name="Ley R."/>
            <person name="Guruge J."/>
            <person name="Turnbaugh P.J."/>
            <person name="Mahowald M."/>
            <person name="Liep D."/>
            <person name="Gordon J."/>
        </authorList>
    </citation>
    <scope>NUCLEOTIDE SEQUENCE [LARGE SCALE GENOMIC DNA]</scope>
    <source>
        <strain evidence="1 2">DSM 3353</strain>
    </source>
</reference>
<evidence type="ECO:0000313" key="2">
    <source>
        <dbReference type="Proteomes" id="UP000003174"/>
    </source>
</evidence>
<organism evidence="1 2">
    <name type="scientific">Anaerobutyricum hallii DSM 3353</name>
    <dbReference type="NCBI Taxonomy" id="411469"/>
    <lineage>
        <taxon>Bacteria</taxon>
        <taxon>Bacillati</taxon>
        <taxon>Bacillota</taxon>
        <taxon>Clostridia</taxon>
        <taxon>Lachnospirales</taxon>
        <taxon>Lachnospiraceae</taxon>
        <taxon>Anaerobutyricum</taxon>
    </lineage>
</organism>
<dbReference type="Proteomes" id="UP000003174">
    <property type="component" value="Unassembled WGS sequence"/>
</dbReference>
<comment type="caution">
    <text evidence="1">The sequence shown here is derived from an EMBL/GenBank/DDBJ whole genome shotgun (WGS) entry which is preliminary data.</text>
</comment>
<protein>
    <recommendedName>
        <fullName evidence="3">Protein kinase domain-containing protein</fullName>
    </recommendedName>
</protein>
<name>C0EUD3_9FIRM</name>
<dbReference type="eggNOG" id="COG0515">
    <property type="taxonomic scope" value="Bacteria"/>
</dbReference>
<sequence>MKEIFLRKRNGYQGEKVLGQRGFGVTYLAYDEELCQEVVLKKYRWEHGSLDNEVINKRDYYKKQRKAFLNEARILSSLFDIKEVVKVLDYFEERRTSSPYKKATTGKLTNGDAIYYGDILQVTYSTLTNWTIDSHGKEKITVTGNVTSADIYMTVWSDWSEWPDDADTESNTVKVESKSQYRYSDKATTTSTNASLPGWIQTGSTTSYGGWGSWSVWQTNAIGGSDTRQVETATVYPYYYFYCKSCGRGSRYPYYGSTCAYCNSSSYVTLDTGTVDWFTNSWSSSTRWGSTSKYYQYIYDYHAGANAIYWNWTDGNAQTGYRYRDRSKTITYSYYKWNDWSSWSDTAYSSNGNRKVDTKTVYRIKKKY</sequence>
<accession>C0EUD3</accession>
<reference evidence="1 2" key="1">
    <citation type="submission" date="2009-01" db="EMBL/GenBank/DDBJ databases">
        <authorList>
            <person name="Fulton L."/>
            <person name="Clifton S."/>
            <person name="Fulton B."/>
            <person name="Xu J."/>
            <person name="Minx P."/>
            <person name="Pepin K.H."/>
            <person name="Johnson M."/>
            <person name="Bhonagiri V."/>
            <person name="Nash W.E."/>
            <person name="Mardis E.R."/>
            <person name="Wilson R.K."/>
        </authorList>
    </citation>
    <scope>NUCLEOTIDE SEQUENCE [LARGE SCALE GENOMIC DNA]</scope>
    <source>
        <strain evidence="1 2">DSM 3353</strain>
    </source>
</reference>
<dbReference type="EMBL" id="ACEP01000053">
    <property type="protein sequence ID" value="EEG37093.1"/>
    <property type="molecule type" value="Genomic_DNA"/>
</dbReference>
<dbReference type="Gene3D" id="3.30.200.20">
    <property type="entry name" value="Phosphorylase Kinase, domain 1"/>
    <property type="match status" value="1"/>
</dbReference>
<dbReference type="SUPFAM" id="SSF56112">
    <property type="entry name" value="Protein kinase-like (PK-like)"/>
    <property type="match status" value="1"/>
</dbReference>
<evidence type="ECO:0008006" key="3">
    <source>
        <dbReference type="Google" id="ProtNLM"/>
    </source>
</evidence>
<gene>
    <name evidence="1" type="ORF">EUBHAL_01017</name>
</gene>
<evidence type="ECO:0000313" key="1">
    <source>
        <dbReference type="EMBL" id="EEG37093.1"/>
    </source>
</evidence>
<dbReference type="InterPro" id="IPR011009">
    <property type="entry name" value="Kinase-like_dom_sf"/>
</dbReference>